<dbReference type="GO" id="GO:0004668">
    <property type="term" value="F:protein-arginine deiminase activity"/>
    <property type="evidence" value="ECO:0007669"/>
    <property type="project" value="InterPro"/>
</dbReference>
<gene>
    <name evidence="2" type="ORF">K8U77_08200</name>
</gene>
<dbReference type="PANTHER" id="PTHR31377:SF0">
    <property type="entry name" value="AGMATINE DEIMINASE-RELATED"/>
    <property type="match status" value="1"/>
</dbReference>
<protein>
    <submittedName>
        <fullName evidence="2">Agmatine deiminase family protein</fullName>
    </submittedName>
</protein>
<dbReference type="Gene3D" id="3.75.10.10">
    <property type="entry name" value="L-arginine/glycine Amidinotransferase, Chain A"/>
    <property type="match status" value="1"/>
</dbReference>
<comment type="caution">
    <text evidence="2">The sequence shown here is derived from an EMBL/GenBank/DDBJ whole genome shotgun (WGS) entry which is preliminary data.</text>
</comment>
<dbReference type="Pfam" id="PF04371">
    <property type="entry name" value="PAD_porph"/>
    <property type="match status" value="2"/>
</dbReference>
<dbReference type="GO" id="GO:0009446">
    <property type="term" value="P:putrescine biosynthetic process"/>
    <property type="evidence" value="ECO:0007669"/>
    <property type="project" value="InterPro"/>
</dbReference>
<dbReference type="EMBL" id="DYWI01000159">
    <property type="protein sequence ID" value="HJF66075.1"/>
    <property type="molecule type" value="Genomic_DNA"/>
</dbReference>
<evidence type="ECO:0000313" key="3">
    <source>
        <dbReference type="Proteomes" id="UP000786989"/>
    </source>
</evidence>
<dbReference type="AlphaFoldDB" id="A0A9D3A250"/>
<dbReference type="GO" id="GO:0047632">
    <property type="term" value="F:agmatine deiminase activity"/>
    <property type="evidence" value="ECO:0007669"/>
    <property type="project" value="TreeGrafter"/>
</dbReference>
<evidence type="ECO:0000313" key="2">
    <source>
        <dbReference type="EMBL" id="HJF66075.1"/>
    </source>
</evidence>
<reference evidence="2" key="2">
    <citation type="submission" date="2021-09" db="EMBL/GenBank/DDBJ databases">
        <authorList>
            <person name="Gilroy R."/>
        </authorList>
    </citation>
    <scope>NUCLEOTIDE SEQUENCE</scope>
    <source>
        <strain evidence="2">ChiGjej6B6-11269</strain>
    </source>
</reference>
<dbReference type="PANTHER" id="PTHR31377">
    <property type="entry name" value="AGMATINE DEIMINASE-RELATED"/>
    <property type="match status" value="1"/>
</dbReference>
<dbReference type="SUPFAM" id="SSF55909">
    <property type="entry name" value="Pentein"/>
    <property type="match status" value="1"/>
</dbReference>
<accession>A0A9D3A250</accession>
<reference evidence="2" key="1">
    <citation type="journal article" date="2021" name="PeerJ">
        <title>Extensive microbial diversity within the chicken gut microbiome revealed by metagenomics and culture.</title>
        <authorList>
            <person name="Gilroy R."/>
            <person name="Ravi A."/>
            <person name="Getino M."/>
            <person name="Pursley I."/>
            <person name="Horton D.L."/>
            <person name="Alikhan N.F."/>
            <person name="Baker D."/>
            <person name="Gharbi K."/>
            <person name="Hall N."/>
            <person name="Watson M."/>
            <person name="Adriaenssens E.M."/>
            <person name="Foster-Nyarko E."/>
            <person name="Jarju S."/>
            <person name="Secka A."/>
            <person name="Antonio M."/>
            <person name="Oren A."/>
            <person name="Chaudhuri R.R."/>
            <person name="La Ragione R."/>
            <person name="Hildebrand F."/>
            <person name="Pallen M.J."/>
        </authorList>
    </citation>
    <scope>NUCLEOTIDE SEQUENCE</scope>
    <source>
        <strain evidence="2">ChiGjej6B6-11269</strain>
    </source>
</reference>
<keyword evidence="1" id="KW-0378">Hydrolase</keyword>
<sequence length="410" mass="46239">MYGRFRYPGEFEKRSDVFVTWLPPYIGAGEFDSRKPCAEIVKALVDQVQVHVNCGQPGCLEDARSYLQEAGVDLSKIKFTQFEDTNWYGRDNGPNVMVDDEGNRILVNPNWSYYGVYDHSAQDCVIARQAGVHNGISLGIYDIVNSDLVSEGGDREFNGEGVLIAIEDTEVRKRNPGHTKEQVEEEFKRIYNLQKVIWIPRPMLEDDDYRLGPLDHKEDGTPVFGMSFAAHADEMCRFISTNKVLLAEVTDEEAAESEMNRESKKRLDAAYDILASETNVDGKPFEIVRMPIAEPIELVLAPGDDDYDLYKGFIDDMGGTFMDGTPWPEGEVHFYAATSYCNFLICNGVVLGQRYWHEGMDASIKEKDERAKSVLQECFPDREVIMIDVFALNLMGGGVHCWTKDVAAAN</sequence>
<evidence type="ECO:0000256" key="1">
    <source>
        <dbReference type="ARBA" id="ARBA00022801"/>
    </source>
</evidence>
<dbReference type="Proteomes" id="UP000786989">
    <property type="component" value="Unassembled WGS sequence"/>
</dbReference>
<proteinExistence type="predicted"/>
<name>A0A9D3A250_9ACTN</name>
<organism evidence="2 3">
    <name type="scientific">Slackia equolifaciens</name>
    <dbReference type="NCBI Taxonomy" id="498718"/>
    <lineage>
        <taxon>Bacteria</taxon>
        <taxon>Bacillati</taxon>
        <taxon>Actinomycetota</taxon>
        <taxon>Coriobacteriia</taxon>
        <taxon>Eggerthellales</taxon>
        <taxon>Eggerthellaceae</taxon>
        <taxon>Slackia</taxon>
    </lineage>
</organism>
<dbReference type="InterPro" id="IPR007466">
    <property type="entry name" value="Peptidyl-Arg-deiminase_porph"/>
</dbReference>